<reference evidence="1 2" key="1">
    <citation type="submission" date="2024-04" db="EMBL/GenBank/DDBJ databases">
        <authorList>
            <consortium name="Genoscope - CEA"/>
            <person name="William W."/>
        </authorList>
    </citation>
    <scope>NUCLEOTIDE SEQUENCE [LARGE SCALE GENOMIC DNA]</scope>
</reference>
<dbReference type="AlphaFoldDB" id="A0AAV2H823"/>
<evidence type="ECO:0000313" key="2">
    <source>
        <dbReference type="Proteomes" id="UP001497497"/>
    </source>
</evidence>
<dbReference type="EMBL" id="CAXITT010000047">
    <property type="protein sequence ID" value="CAL1529360.1"/>
    <property type="molecule type" value="Genomic_DNA"/>
</dbReference>
<proteinExistence type="predicted"/>
<organism evidence="1 2">
    <name type="scientific">Lymnaea stagnalis</name>
    <name type="common">Great pond snail</name>
    <name type="synonym">Helix stagnalis</name>
    <dbReference type="NCBI Taxonomy" id="6523"/>
    <lineage>
        <taxon>Eukaryota</taxon>
        <taxon>Metazoa</taxon>
        <taxon>Spiralia</taxon>
        <taxon>Lophotrochozoa</taxon>
        <taxon>Mollusca</taxon>
        <taxon>Gastropoda</taxon>
        <taxon>Heterobranchia</taxon>
        <taxon>Euthyneura</taxon>
        <taxon>Panpulmonata</taxon>
        <taxon>Hygrophila</taxon>
        <taxon>Lymnaeoidea</taxon>
        <taxon>Lymnaeidae</taxon>
        <taxon>Lymnaea</taxon>
    </lineage>
</organism>
<dbReference type="Proteomes" id="UP001497497">
    <property type="component" value="Unassembled WGS sequence"/>
</dbReference>
<gene>
    <name evidence="1" type="ORF">GSLYS_00003515001</name>
</gene>
<protein>
    <submittedName>
        <fullName evidence="1">Uncharacterized protein</fullName>
    </submittedName>
</protein>
<name>A0AAV2H823_LYMST</name>
<accession>A0AAV2H823</accession>
<evidence type="ECO:0000313" key="1">
    <source>
        <dbReference type="EMBL" id="CAL1529360.1"/>
    </source>
</evidence>
<comment type="caution">
    <text evidence="1">The sequence shown here is derived from an EMBL/GenBank/DDBJ whole genome shotgun (WGS) entry which is preliminary data.</text>
</comment>
<sequence>MKVQVQQKIHFPKNLSTQQTQRRKNIFILNSHTIASMIRMQARITEEIERFMRLMLNKEALITMVLQRMNTKKTAQLVQGYSKTSPRPTTTAAFTRTEGTGRLKLVHSLDTTSSKTIYEQWLPSLPEINRHNHITSNHIRPTHIPLECIQPRYTAI</sequence>
<keyword evidence="2" id="KW-1185">Reference proteome</keyword>